<accession>A0A014NCN6</accession>
<evidence type="ECO:0000256" key="5">
    <source>
        <dbReference type="ARBA" id="ARBA00012609"/>
    </source>
</evidence>
<dbReference type="PATRIC" id="fig|69222.5.peg.492"/>
<evidence type="ECO:0000259" key="11">
    <source>
        <dbReference type="Pfam" id="PF00576"/>
    </source>
</evidence>
<dbReference type="CDD" id="cd05822">
    <property type="entry name" value="TLP_HIUase"/>
    <property type="match status" value="1"/>
</dbReference>
<comment type="function">
    <text evidence="2">Catalyzes the hydrolysis of 5-hydroxyisourate (HIU) to 2-oxo-4-hydroxy-4-carboxy-5-ureidoimidazoline (OHCU).</text>
</comment>
<dbReference type="OrthoDB" id="9792386at2"/>
<name>A0A014NCN6_9GAMM</name>
<evidence type="ECO:0000256" key="2">
    <source>
        <dbReference type="ARBA" id="ARBA00002704"/>
    </source>
</evidence>
<evidence type="ECO:0000256" key="3">
    <source>
        <dbReference type="ARBA" id="ARBA00009850"/>
    </source>
</evidence>
<dbReference type="STRING" id="69222.BG55_02310"/>
<evidence type="ECO:0000256" key="1">
    <source>
        <dbReference type="ARBA" id="ARBA00001043"/>
    </source>
</evidence>
<dbReference type="RefSeq" id="WP_034933899.1">
    <property type="nucleotide sequence ID" value="NZ_JBHLYB010000314.1"/>
</dbReference>
<keyword evidence="7 10" id="KW-0659">Purine metabolism</keyword>
<dbReference type="GO" id="GO:0006144">
    <property type="term" value="P:purine nucleobase metabolic process"/>
    <property type="evidence" value="ECO:0007669"/>
    <property type="project" value="UniProtKB-KW"/>
</dbReference>
<dbReference type="PRINTS" id="PR00189">
    <property type="entry name" value="TRNSTHYRETIN"/>
</dbReference>
<dbReference type="SUPFAM" id="SSF49472">
    <property type="entry name" value="Transthyretin (synonym: prealbumin)"/>
    <property type="match status" value="1"/>
</dbReference>
<dbReference type="NCBIfam" id="TIGR02962">
    <property type="entry name" value="hdxy_isourate"/>
    <property type="match status" value="1"/>
</dbReference>
<feature type="binding site" evidence="9">
    <location>
        <position position="45"/>
    </location>
    <ligand>
        <name>substrate</name>
    </ligand>
</feature>
<protein>
    <recommendedName>
        <fullName evidence="6 10">5-hydroxyisourate hydrolase</fullName>
        <shortName evidence="10">HIU hydrolase</shortName>
        <shortName evidence="10">HIUHase</shortName>
        <ecNumber evidence="5 10">3.5.2.17</ecNumber>
    </recommendedName>
</protein>
<dbReference type="InterPro" id="IPR014306">
    <property type="entry name" value="Hydroxyisourate_hydrolase"/>
</dbReference>
<dbReference type="InterPro" id="IPR000895">
    <property type="entry name" value="Transthyretin/HIU_hydrolase"/>
</dbReference>
<dbReference type="Proteomes" id="UP000019918">
    <property type="component" value="Unassembled WGS sequence"/>
</dbReference>
<keyword evidence="8 10" id="KW-0378">Hydrolase</keyword>
<comment type="caution">
    <text evidence="12">The sequence shown here is derived from an EMBL/GenBank/DDBJ whole genome shotgun (WGS) entry which is preliminary data.</text>
</comment>
<sequence length="111" mass="11968">MSTITTHILDTALGKPASGVHLVLEQKGSQGWSAVASGCTDGDGRVKNLTPEPLTAGQYRLIADIGDYFAASGRDALYVSAQIDFRLPETASHYHLPFLISPWSWSTYRGS</sequence>
<comment type="similarity">
    <text evidence="3 10">Belongs to the transthyretin family. 5-hydroxyisourate hydrolase subfamily.</text>
</comment>
<reference evidence="12 13" key="1">
    <citation type="submission" date="2014-02" db="EMBL/GenBank/DDBJ databases">
        <title>Draft genome of Erwinia mallotivora strain BT-MARDI, a papaya dieback pathogen.</title>
        <authorList>
            <person name="Redzuan R."/>
            <person name="Abu Bakar N."/>
            <person name="Badrun R."/>
            <person name="Mohd Raih M.F."/>
            <person name="Rozano L."/>
            <person name="Mat Amin N."/>
        </authorList>
    </citation>
    <scope>NUCLEOTIDE SEQUENCE [LARGE SCALE GENOMIC DNA]</scope>
    <source>
        <strain evidence="12 13">BT-MARDI</strain>
    </source>
</reference>
<evidence type="ECO:0000313" key="12">
    <source>
        <dbReference type="EMBL" id="EXU77163.1"/>
    </source>
</evidence>
<evidence type="ECO:0000256" key="7">
    <source>
        <dbReference type="ARBA" id="ARBA00022631"/>
    </source>
</evidence>
<keyword evidence="13" id="KW-1185">Reference proteome</keyword>
<evidence type="ECO:0000256" key="9">
    <source>
        <dbReference type="PIRSR" id="PIRSR600895-51"/>
    </source>
</evidence>
<dbReference type="EC" id="3.5.2.17" evidence="5 10"/>
<gene>
    <name evidence="12" type="ORF">BG55_02310</name>
</gene>
<evidence type="ECO:0000256" key="8">
    <source>
        <dbReference type="ARBA" id="ARBA00022801"/>
    </source>
</evidence>
<evidence type="ECO:0000256" key="10">
    <source>
        <dbReference type="RuleBase" id="RU361270"/>
    </source>
</evidence>
<dbReference type="InterPro" id="IPR036817">
    <property type="entry name" value="Transthyretin/HIU_hydrolase_sf"/>
</dbReference>
<dbReference type="Pfam" id="PF00576">
    <property type="entry name" value="Transthyretin"/>
    <property type="match status" value="1"/>
</dbReference>
<dbReference type="Gene3D" id="2.60.40.180">
    <property type="entry name" value="Transthyretin/hydroxyisourate hydrolase domain"/>
    <property type="match status" value="1"/>
</dbReference>
<feature type="binding site" evidence="9">
    <location>
        <position position="108"/>
    </location>
    <ligand>
        <name>substrate</name>
    </ligand>
</feature>
<dbReference type="PANTHER" id="PTHR10395:SF7">
    <property type="entry name" value="5-HYDROXYISOURATE HYDROLASE"/>
    <property type="match status" value="1"/>
</dbReference>
<comment type="catalytic activity">
    <reaction evidence="1 10">
        <text>5-hydroxyisourate + H2O = 5-hydroxy-2-oxo-4-ureido-2,5-dihydro-1H-imidazole-5-carboxylate + H(+)</text>
        <dbReference type="Rhea" id="RHEA:23736"/>
        <dbReference type="ChEBI" id="CHEBI:15377"/>
        <dbReference type="ChEBI" id="CHEBI:15378"/>
        <dbReference type="ChEBI" id="CHEBI:18072"/>
        <dbReference type="ChEBI" id="CHEBI:58639"/>
        <dbReference type="EC" id="3.5.2.17"/>
    </reaction>
</comment>
<dbReference type="InterPro" id="IPR023416">
    <property type="entry name" value="Transthyretin/HIU_hydrolase_d"/>
</dbReference>
<dbReference type="GO" id="GO:0033971">
    <property type="term" value="F:hydroxyisourate hydrolase activity"/>
    <property type="evidence" value="ECO:0007669"/>
    <property type="project" value="UniProtKB-EC"/>
</dbReference>
<evidence type="ECO:0000256" key="4">
    <source>
        <dbReference type="ARBA" id="ARBA00011881"/>
    </source>
</evidence>
<dbReference type="AlphaFoldDB" id="A0A014NCN6"/>
<dbReference type="EMBL" id="JFHN01000018">
    <property type="protein sequence ID" value="EXU77163.1"/>
    <property type="molecule type" value="Genomic_DNA"/>
</dbReference>
<proteinExistence type="inferred from homology"/>
<dbReference type="PANTHER" id="PTHR10395">
    <property type="entry name" value="URICASE AND TRANSTHYRETIN-RELATED"/>
    <property type="match status" value="1"/>
</dbReference>
<organism evidence="12 13">
    <name type="scientific">Erwinia mallotivora</name>
    <dbReference type="NCBI Taxonomy" id="69222"/>
    <lineage>
        <taxon>Bacteria</taxon>
        <taxon>Pseudomonadati</taxon>
        <taxon>Pseudomonadota</taxon>
        <taxon>Gammaproteobacteria</taxon>
        <taxon>Enterobacterales</taxon>
        <taxon>Erwiniaceae</taxon>
        <taxon>Erwinia</taxon>
    </lineage>
</organism>
<evidence type="ECO:0000313" key="13">
    <source>
        <dbReference type="Proteomes" id="UP000019918"/>
    </source>
</evidence>
<feature type="binding site" evidence="9">
    <location>
        <position position="7"/>
    </location>
    <ligand>
        <name>substrate</name>
    </ligand>
</feature>
<evidence type="ECO:0000256" key="6">
    <source>
        <dbReference type="ARBA" id="ARBA00017539"/>
    </source>
</evidence>
<comment type="subunit">
    <text evidence="4 10">Homotetramer.</text>
</comment>
<feature type="domain" description="Transthyretin/hydroxyisourate hydrolase" evidence="11">
    <location>
        <begin position="4"/>
        <end position="110"/>
    </location>
</feature>